<sequence length="93" mass="10506">MTLEVKHETSLKKATLFEGCCQRSWEETAIICSSRSRGTDTLVGRRDKSYFSTHRLCLLADGPTPTQTIAASKIRRLKAWPGPDLRKQAVRRS</sequence>
<protein>
    <submittedName>
        <fullName evidence="1">Uncharacterized protein</fullName>
    </submittedName>
</protein>
<dbReference type="AlphaFoldDB" id="A0A5N6L0K4"/>
<proteinExistence type="predicted"/>
<evidence type="ECO:0000313" key="2">
    <source>
        <dbReference type="Proteomes" id="UP000327013"/>
    </source>
</evidence>
<keyword evidence="2" id="KW-1185">Reference proteome</keyword>
<name>A0A5N6L0K4_9ROSI</name>
<reference evidence="1 2" key="1">
    <citation type="submission" date="2019-06" db="EMBL/GenBank/DDBJ databases">
        <title>A chromosomal-level reference genome of Carpinus fangiana (Coryloideae, Betulaceae).</title>
        <authorList>
            <person name="Yang X."/>
            <person name="Wang Z."/>
            <person name="Zhang L."/>
            <person name="Hao G."/>
            <person name="Liu J."/>
            <person name="Yang Y."/>
        </authorList>
    </citation>
    <scope>NUCLEOTIDE SEQUENCE [LARGE SCALE GENOMIC DNA]</scope>
    <source>
        <strain evidence="1">Cfa_2016G</strain>
        <tissue evidence="1">Leaf</tissue>
    </source>
</reference>
<organism evidence="1 2">
    <name type="scientific">Carpinus fangiana</name>
    <dbReference type="NCBI Taxonomy" id="176857"/>
    <lineage>
        <taxon>Eukaryota</taxon>
        <taxon>Viridiplantae</taxon>
        <taxon>Streptophyta</taxon>
        <taxon>Embryophyta</taxon>
        <taxon>Tracheophyta</taxon>
        <taxon>Spermatophyta</taxon>
        <taxon>Magnoliopsida</taxon>
        <taxon>eudicotyledons</taxon>
        <taxon>Gunneridae</taxon>
        <taxon>Pentapetalae</taxon>
        <taxon>rosids</taxon>
        <taxon>fabids</taxon>
        <taxon>Fagales</taxon>
        <taxon>Betulaceae</taxon>
        <taxon>Carpinus</taxon>
    </lineage>
</organism>
<accession>A0A5N6L0K4</accession>
<dbReference type="Proteomes" id="UP000327013">
    <property type="component" value="Unassembled WGS sequence"/>
</dbReference>
<dbReference type="EMBL" id="VIBQ01000038">
    <property type="protein sequence ID" value="KAB8446256.1"/>
    <property type="molecule type" value="Genomic_DNA"/>
</dbReference>
<evidence type="ECO:0000313" key="1">
    <source>
        <dbReference type="EMBL" id="KAB8446256.1"/>
    </source>
</evidence>
<gene>
    <name evidence="1" type="ORF">FH972_025237</name>
</gene>
<comment type="caution">
    <text evidence="1">The sequence shown here is derived from an EMBL/GenBank/DDBJ whole genome shotgun (WGS) entry which is preliminary data.</text>
</comment>